<keyword evidence="4" id="KW-1005">Bacterial flagellum biogenesis</keyword>
<protein>
    <recommendedName>
        <fullName evidence="2">Negative regulator of flagellin synthesis</fullName>
    </recommendedName>
</protein>
<evidence type="ECO:0000256" key="1">
    <source>
        <dbReference type="ARBA" id="ARBA00005322"/>
    </source>
</evidence>
<keyword evidence="3" id="KW-0678">Repressor</keyword>
<keyword evidence="9" id="KW-1185">Reference proteome</keyword>
<dbReference type="Proteomes" id="UP000671862">
    <property type="component" value="Chromosome"/>
</dbReference>
<dbReference type="InterPro" id="IPR031316">
    <property type="entry name" value="FlgM_C"/>
</dbReference>
<dbReference type="SUPFAM" id="SSF101498">
    <property type="entry name" value="Anti-sigma factor FlgM"/>
    <property type="match status" value="1"/>
</dbReference>
<evidence type="ECO:0000256" key="2">
    <source>
        <dbReference type="ARBA" id="ARBA00017823"/>
    </source>
</evidence>
<accession>A0ABX7S8G9</accession>
<proteinExistence type="inferred from homology"/>
<gene>
    <name evidence="8" type="primary">flgM</name>
    <name evidence="8" type="ORF">JYK00_01260</name>
</gene>
<keyword evidence="8" id="KW-0282">Flagellum</keyword>
<name>A0ABX7S8G9_9BACT</name>
<evidence type="ECO:0000256" key="5">
    <source>
        <dbReference type="ARBA" id="ARBA00023015"/>
    </source>
</evidence>
<keyword evidence="6" id="KW-0804">Transcription</keyword>
<evidence type="ECO:0000259" key="7">
    <source>
        <dbReference type="Pfam" id="PF04316"/>
    </source>
</evidence>
<dbReference type="RefSeq" id="WP_207566919.1">
    <property type="nucleotide sequence ID" value="NZ_CP071446.1"/>
</dbReference>
<feature type="domain" description="Anti-sigma-28 factor FlgM C-terminal" evidence="7">
    <location>
        <begin position="29"/>
        <end position="81"/>
    </location>
</feature>
<dbReference type="InterPro" id="IPR007412">
    <property type="entry name" value="FlgM"/>
</dbReference>
<organism evidence="8 9">
    <name type="scientific">Thermosipho ferrireducens</name>
    <dbReference type="NCBI Taxonomy" id="2571116"/>
    <lineage>
        <taxon>Bacteria</taxon>
        <taxon>Thermotogati</taxon>
        <taxon>Thermotogota</taxon>
        <taxon>Thermotogae</taxon>
        <taxon>Thermotogales</taxon>
        <taxon>Fervidobacteriaceae</taxon>
        <taxon>Thermosipho</taxon>
    </lineage>
</organism>
<dbReference type="EMBL" id="CP071446">
    <property type="protein sequence ID" value="QTA38198.1"/>
    <property type="molecule type" value="Genomic_DNA"/>
</dbReference>
<evidence type="ECO:0000313" key="8">
    <source>
        <dbReference type="EMBL" id="QTA38198.1"/>
    </source>
</evidence>
<dbReference type="InterPro" id="IPR035890">
    <property type="entry name" value="Anti-sigma-28_factor_FlgM_sf"/>
</dbReference>
<keyword evidence="8" id="KW-0969">Cilium</keyword>
<comment type="similarity">
    <text evidence="1">Belongs to the FlgM family.</text>
</comment>
<keyword evidence="5" id="KW-0805">Transcription regulation</keyword>
<sequence>MEIKGINGFGQIQGIKRLNAEKIKKGKNDSVEFNESKRIVQLLKAAKEFPEIRTELVQKLKEAIESGTFEINPEKIAEAIVREYK</sequence>
<evidence type="ECO:0000256" key="4">
    <source>
        <dbReference type="ARBA" id="ARBA00022795"/>
    </source>
</evidence>
<evidence type="ECO:0000256" key="3">
    <source>
        <dbReference type="ARBA" id="ARBA00022491"/>
    </source>
</evidence>
<evidence type="ECO:0000256" key="6">
    <source>
        <dbReference type="ARBA" id="ARBA00023163"/>
    </source>
</evidence>
<dbReference type="Pfam" id="PF04316">
    <property type="entry name" value="FlgM"/>
    <property type="match status" value="1"/>
</dbReference>
<reference evidence="8 9" key="1">
    <citation type="submission" date="2021-03" db="EMBL/GenBank/DDBJ databases">
        <title>Thermosipho ferrireducens sp.nov., an anaerobic thermophilic iron-reducing bacterium isolated from a deep-sea hydrothermal sulfide deposits.</title>
        <authorList>
            <person name="Zeng X."/>
            <person name="Chen Y."/>
            <person name="Shao Z."/>
        </authorList>
    </citation>
    <scope>NUCLEOTIDE SEQUENCE [LARGE SCALE GENOMIC DNA]</scope>
    <source>
        <strain evidence="8 9">JL129W03</strain>
    </source>
</reference>
<keyword evidence="8" id="KW-0966">Cell projection</keyword>
<dbReference type="NCBIfam" id="TIGR03824">
    <property type="entry name" value="FlgM_jcvi"/>
    <property type="match status" value="1"/>
</dbReference>
<evidence type="ECO:0000313" key="9">
    <source>
        <dbReference type="Proteomes" id="UP000671862"/>
    </source>
</evidence>